<dbReference type="Proteomes" id="UP001465153">
    <property type="component" value="Unassembled WGS sequence"/>
</dbReference>
<sequence>MVAKVEGIRGFFDYLGVKASYYDLGRRIRPLSKSSFEAADDLSKPYPLPYLKSAWLGVVFWSKENFQSPMVWTLKLPLDEKGFLQPNDRDQFLQQLLITIGTNIHAARTGKELSAVLDNNPYAFDLPEDRKAAFHAKISAQLKRPASRFYEPTLAYLENPTEDGWQSLGIQGLADVAARWQDNDALLRKALESAPNPAFIGLAQLLEHEQLNAKVTQSIIDRLERELKTEAPAGNLVAAAIRGMSHSEANGLRQQALTKAMALMGSADVEVVAAIASRCCNDLSNPTLGLQFLELLAKLGHENFIQVISDLMALSELRPHLLQAMRQPNRSQVLMEAIGALFEKINQLAANAAQ</sequence>
<keyword evidence="2" id="KW-1185">Reference proteome</keyword>
<evidence type="ECO:0000313" key="2">
    <source>
        <dbReference type="Proteomes" id="UP001465153"/>
    </source>
</evidence>
<dbReference type="Pfam" id="PF12069">
    <property type="entry name" value="DUF3549"/>
    <property type="match status" value="1"/>
</dbReference>
<reference evidence="1 2" key="1">
    <citation type="submission" date="2024-04" db="EMBL/GenBank/DDBJ databases">
        <title>Draft genome sequence of Sessilibacter corallicola NBRC 116591.</title>
        <authorList>
            <person name="Miyakawa T."/>
            <person name="Kusuya Y."/>
            <person name="Miura T."/>
        </authorList>
    </citation>
    <scope>NUCLEOTIDE SEQUENCE [LARGE SCALE GENOMIC DNA]</scope>
    <source>
        <strain evidence="1 2">KU-00831-HH</strain>
    </source>
</reference>
<dbReference type="EMBL" id="BAABWN010000004">
    <property type="protein sequence ID" value="GAA6167580.1"/>
    <property type="molecule type" value="Genomic_DNA"/>
</dbReference>
<comment type="caution">
    <text evidence="1">The sequence shown here is derived from an EMBL/GenBank/DDBJ whole genome shotgun (WGS) entry which is preliminary data.</text>
</comment>
<proteinExistence type="predicted"/>
<dbReference type="RefSeq" id="WP_233088818.1">
    <property type="nucleotide sequence ID" value="NZ_BAABWN010000004.1"/>
</dbReference>
<accession>A0ABQ0A7K5</accession>
<name>A0ABQ0A7K5_9GAMM</name>
<protein>
    <submittedName>
        <fullName evidence="1">DUF3549 family protein</fullName>
    </submittedName>
</protein>
<dbReference type="InterPro" id="IPR021936">
    <property type="entry name" value="DUF3549"/>
</dbReference>
<organism evidence="1 2">
    <name type="scientific">Sessilibacter corallicola</name>
    <dbReference type="NCBI Taxonomy" id="2904075"/>
    <lineage>
        <taxon>Bacteria</taxon>
        <taxon>Pseudomonadati</taxon>
        <taxon>Pseudomonadota</taxon>
        <taxon>Gammaproteobacteria</taxon>
        <taxon>Cellvibrionales</taxon>
        <taxon>Cellvibrionaceae</taxon>
        <taxon>Sessilibacter</taxon>
    </lineage>
</organism>
<evidence type="ECO:0000313" key="1">
    <source>
        <dbReference type="EMBL" id="GAA6167580.1"/>
    </source>
</evidence>
<gene>
    <name evidence="1" type="ORF">NBRC116591_13900</name>
</gene>